<sequence>LNDLPGTPDSKNECTSLRTPKRLTLKDIYESPLAQKTKDLAEKQLEIKRLNEYLEAEQREKFELQDQLQKQQEKTKLLTKQLNEKHEEMKKLKDEWLATDYDSHWKCEGRRSPDLTLKKDMKTLEMYTSTIEAELGSLREDNSSLHQKLMLAEEQCNFWNTKYEEYHSVCNKLQDEMVKKEAELSAMKELCSQLQMIQQSGKQTVSEDGDTSWSCQPTSPVFSPENMRVVVDIKLAEVEEENKRLKDELKTVLLEEEEMKKCVSNLECRLDTANQCIHSLKTCKLELEKKVSSKTHYFWK</sequence>
<reference evidence="2" key="1">
    <citation type="journal article" date="2023" name="IScience">
        <title>Live-bearing cockroach genome reveals convergent evolutionary mechanisms linked to viviparity in insects and beyond.</title>
        <authorList>
            <person name="Fouks B."/>
            <person name="Harrison M.C."/>
            <person name="Mikhailova A.A."/>
            <person name="Marchal E."/>
            <person name="English S."/>
            <person name="Carruthers M."/>
            <person name="Jennings E.C."/>
            <person name="Chiamaka E.L."/>
            <person name="Frigard R.A."/>
            <person name="Pippel M."/>
            <person name="Attardo G.M."/>
            <person name="Benoit J.B."/>
            <person name="Bornberg-Bauer E."/>
            <person name="Tobe S.S."/>
        </authorList>
    </citation>
    <scope>NUCLEOTIDE SEQUENCE</scope>
    <source>
        <strain evidence="2">Stay&amp;Tobe</strain>
    </source>
</reference>
<reference evidence="2" key="2">
    <citation type="submission" date="2023-05" db="EMBL/GenBank/DDBJ databases">
        <authorList>
            <person name="Fouks B."/>
        </authorList>
    </citation>
    <scope>NUCLEOTIDE SEQUENCE</scope>
    <source>
        <strain evidence="2">Stay&amp;Tobe</strain>
        <tissue evidence="2">Testes</tissue>
    </source>
</reference>
<gene>
    <name evidence="2" type="ORF">L9F63_012641</name>
</gene>
<dbReference type="AlphaFoldDB" id="A0AAD8EN82"/>
<dbReference type="Proteomes" id="UP001233999">
    <property type="component" value="Unassembled WGS sequence"/>
</dbReference>
<name>A0AAD8EN82_DIPPU</name>
<protein>
    <submittedName>
        <fullName evidence="2">Uncharacterized protein</fullName>
    </submittedName>
</protein>
<proteinExistence type="predicted"/>
<accession>A0AAD8EN82</accession>
<evidence type="ECO:0000256" key="1">
    <source>
        <dbReference type="SAM" id="Coils"/>
    </source>
</evidence>
<keyword evidence="3" id="KW-1185">Reference proteome</keyword>
<feature type="coiled-coil region" evidence="1">
    <location>
        <begin position="135"/>
        <end position="190"/>
    </location>
</feature>
<evidence type="ECO:0000313" key="2">
    <source>
        <dbReference type="EMBL" id="KAJ9596366.1"/>
    </source>
</evidence>
<dbReference type="EMBL" id="JASPKZ010001994">
    <property type="protein sequence ID" value="KAJ9596366.1"/>
    <property type="molecule type" value="Genomic_DNA"/>
</dbReference>
<keyword evidence="1" id="KW-0175">Coiled coil</keyword>
<feature type="coiled-coil region" evidence="1">
    <location>
        <begin position="33"/>
        <end position="95"/>
    </location>
</feature>
<comment type="caution">
    <text evidence="2">The sequence shown here is derived from an EMBL/GenBank/DDBJ whole genome shotgun (WGS) entry which is preliminary data.</text>
</comment>
<feature type="coiled-coil region" evidence="1">
    <location>
        <begin position="228"/>
        <end position="255"/>
    </location>
</feature>
<evidence type="ECO:0000313" key="3">
    <source>
        <dbReference type="Proteomes" id="UP001233999"/>
    </source>
</evidence>
<organism evidence="2 3">
    <name type="scientific">Diploptera punctata</name>
    <name type="common">Pacific beetle cockroach</name>
    <dbReference type="NCBI Taxonomy" id="6984"/>
    <lineage>
        <taxon>Eukaryota</taxon>
        <taxon>Metazoa</taxon>
        <taxon>Ecdysozoa</taxon>
        <taxon>Arthropoda</taxon>
        <taxon>Hexapoda</taxon>
        <taxon>Insecta</taxon>
        <taxon>Pterygota</taxon>
        <taxon>Neoptera</taxon>
        <taxon>Polyneoptera</taxon>
        <taxon>Dictyoptera</taxon>
        <taxon>Blattodea</taxon>
        <taxon>Blaberoidea</taxon>
        <taxon>Blaberidae</taxon>
        <taxon>Diplopterinae</taxon>
        <taxon>Diploptera</taxon>
    </lineage>
</organism>
<feature type="non-terminal residue" evidence="2">
    <location>
        <position position="300"/>
    </location>
</feature>